<comment type="caution">
    <text evidence="2">The sequence shown here is derived from an EMBL/GenBank/DDBJ whole genome shotgun (WGS) entry which is preliminary data.</text>
</comment>
<sequence>MEVMGIILTVIIVVAVLLAAAIGLRSVPDMRRYLRMRRM</sequence>
<accession>A0ABW6RTE7</accession>
<keyword evidence="1" id="KW-1133">Transmembrane helix</keyword>
<dbReference type="Proteomes" id="UP001601992">
    <property type="component" value="Unassembled WGS sequence"/>
</dbReference>
<proteinExistence type="predicted"/>
<reference evidence="2 3" key="1">
    <citation type="submission" date="2024-10" db="EMBL/GenBank/DDBJ databases">
        <title>The Natural Products Discovery Center: Release of the First 8490 Sequenced Strains for Exploring Actinobacteria Biosynthetic Diversity.</title>
        <authorList>
            <person name="Kalkreuter E."/>
            <person name="Kautsar S.A."/>
            <person name="Yang D."/>
            <person name="Bader C.D."/>
            <person name="Teijaro C.N."/>
            <person name="Fluegel L."/>
            <person name="Davis C.M."/>
            <person name="Simpson J.R."/>
            <person name="Lauterbach L."/>
            <person name="Steele A.D."/>
            <person name="Gui C."/>
            <person name="Meng S."/>
            <person name="Li G."/>
            <person name="Viehrig K."/>
            <person name="Ye F."/>
            <person name="Su P."/>
            <person name="Kiefer A.F."/>
            <person name="Nichols A."/>
            <person name="Cepeda A.J."/>
            <person name="Yan W."/>
            <person name="Fan B."/>
            <person name="Jiang Y."/>
            <person name="Adhikari A."/>
            <person name="Zheng C.-J."/>
            <person name="Schuster L."/>
            <person name="Cowan T.M."/>
            <person name="Smanski M.J."/>
            <person name="Chevrette M.G."/>
            <person name="De Carvalho L.P.S."/>
            <person name="Shen B."/>
        </authorList>
    </citation>
    <scope>NUCLEOTIDE SEQUENCE [LARGE SCALE GENOMIC DNA]</scope>
    <source>
        <strain evidence="2 3">NPDC002593</strain>
    </source>
</reference>
<dbReference type="EMBL" id="JBIAQY010000002">
    <property type="protein sequence ID" value="MFF3567300.1"/>
    <property type="molecule type" value="Genomic_DNA"/>
</dbReference>
<dbReference type="RefSeq" id="WP_085997763.1">
    <property type="nucleotide sequence ID" value="NZ_JBIAQY010000002.1"/>
</dbReference>
<name>A0ABW6RTE7_9NOCA</name>
<organism evidence="2 3">
    <name type="scientific">Nocardia jiangxiensis</name>
    <dbReference type="NCBI Taxonomy" id="282685"/>
    <lineage>
        <taxon>Bacteria</taxon>
        <taxon>Bacillati</taxon>
        <taxon>Actinomycetota</taxon>
        <taxon>Actinomycetes</taxon>
        <taxon>Mycobacteriales</taxon>
        <taxon>Nocardiaceae</taxon>
        <taxon>Nocardia</taxon>
    </lineage>
</organism>
<feature type="transmembrane region" description="Helical" evidence="1">
    <location>
        <begin position="6"/>
        <end position="27"/>
    </location>
</feature>
<keyword evidence="3" id="KW-1185">Reference proteome</keyword>
<evidence type="ECO:0000313" key="2">
    <source>
        <dbReference type="EMBL" id="MFF3567300.1"/>
    </source>
</evidence>
<evidence type="ECO:0000313" key="3">
    <source>
        <dbReference type="Proteomes" id="UP001601992"/>
    </source>
</evidence>
<gene>
    <name evidence="2" type="ORF">ACFYXQ_05905</name>
</gene>
<keyword evidence="1" id="KW-0472">Membrane</keyword>
<protein>
    <submittedName>
        <fullName evidence="2">DUF6893 family small protein</fullName>
    </submittedName>
</protein>
<dbReference type="Pfam" id="PF21833">
    <property type="entry name" value="DUF6893"/>
    <property type="match status" value="1"/>
</dbReference>
<evidence type="ECO:0000256" key="1">
    <source>
        <dbReference type="SAM" id="Phobius"/>
    </source>
</evidence>
<dbReference type="InterPro" id="IPR054188">
    <property type="entry name" value="DUF6893"/>
</dbReference>
<keyword evidence="1" id="KW-0812">Transmembrane</keyword>